<feature type="region of interest" description="Disordered" evidence="6">
    <location>
        <begin position="337"/>
        <end position="405"/>
    </location>
</feature>
<evidence type="ECO:0000313" key="9">
    <source>
        <dbReference type="Proteomes" id="UP000800039"/>
    </source>
</evidence>
<keyword evidence="5" id="KW-0469">Meiosis</keyword>
<dbReference type="InterPro" id="IPR051294">
    <property type="entry name" value="HORMA_MeioticProgression"/>
</dbReference>
<proteinExistence type="predicted"/>
<dbReference type="SUPFAM" id="SSF56019">
    <property type="entry name" value="The spindle assembly checkpoint protein mad2"/>
    <property type="match status" value="1"/>
</dbReference>
<comment type="caution">
    <text evidence="8">The sequence shown here is derived from an EMBL/GenBank/DDBJ whole genome shotgun (WGS) entry which is preliminary data.</text>
</comment>
<dbReference type="InterPro" id="IPR013083">
    <property type="entry name" value="Znf_RING/FYVE/PHD"/>
</dbReference>
<dbReference type="InterPro" id="IPR011011">
    <property type="entry name" value="Znf_FYVE_PHD"/>
</dbReference>
<evidence type="ECO:0000256" key="1">
    <source>
        <dbReference type="ARBA" id="ARBA00004123"/>
    </source>
</evidence>
<dbReference type="GeneID" id="63855077"/>
<dbReference type="PROSITE" id="PS50815">
    <property type="entry name" value="HORMA"/>
    <property type="match status" value="1"/>
</dbReference>
<dbReference type="Gene3D" id="3.30.900.10">
    <property type="entry name" value="HORMA domain"/>
    <property type="match status" value="1"/>
</dbReference>
<evidence type="ECO:0000256" key="2">
    <source>
        <dbReference type="ARBA" id="ARBA00004286"/>
    </source>
</evidence>
<dbReference type="InterPro" id="IPR003511">
    <property type="entry name" value="HORMA_dom"/>
</dbReference>
<gene>
    <name evidence="8" type="ORF">K460DRAFT_416703</name>
</gene>
<dbReference type="PANTHER" id="PTHR48225">
    <property type="entry name" value="HORMA DOMAIN-CONTAINING PROTEIN 1"/>
    <property type="match status" value="1"/>
</dbReference>
<dbReference type="Proteomes" id="UP000800039">
    <property type="component" value="Unassembled WGS sequence"/>
</dbReference>
<dbReference type="SUPFAM" id="SSF57903">
    <property type="entry name" value="FYVE/PHD zinc finger"/>
    <property type="match status" value="1"/>
</dbReference>
<dbReference type="InterPro" id="IPR036570">
    <property type="entry name" value="HORMA_dom_sf"/>
</dbReference>
<comment type="subcellular location">
    <subcellularLocation>
        <location evidence="2">Chromosome</location>
    </subcellularLocation>
    <subcellularLocation>
        <location evidence="1">Nucleus</location>
    </subcellularLocation>
</comment>
<dbReference type="GO" id="GO:0005634">
    <property type="term" value="C:nucleus"/>
    <property type="evidence" value="ECO:0007669"/>
    <property type="project" value="UniProtKB-SubCell"/>
</dbReference>
<dbReference type="AlphaFoldDB" id="A0A9P4GHA8"/>
<sequence length="695" mass="77041">MAGKANSKSKSKSTRAAATEVKSAPLPGRTRGRSCLSAENSNVTAEVQTTMTTTTTSTSTTQHVDVQQSVQIMQTMLHGCLSSIVFQRSIFPPNSYETRYYINNSSQWTYKDYLSANQGVIKGDGTGGPILALKKGVSARVDRFLGLMETGIFDALQRGFLKSLHLSIYEKQPSDILESWTLTVQYMHVGPAGQRLPSSFDLKERRGAKITLSHVKLSLNDFVRKLTGLCLTLPALPEDKKIILEIGYTNDKPQDYFAPGFPHPVYDVTRFPSTDDWEKVTSDVALMCTGYHAASLRVSHLRSKNPSIKNSLPSGLKCTEKMGRLDDVMVDLLERAQAVSESRSKPKASKAVDLSSLSMQADDLDLPSKPEHVLPSGSGRGPPSTSSLVRDHRRSSTIERQEQQQIRDMLRAPVDISNTQATQPVLPDQHVSLGRKPASGITISQAKIDQADKERSARLPPRKEISKVLTAYEHLDQITMRCQCGHPGEEGHMMLCEFCESYQHLHCYGYVGKDDLRLPVTHVCYQCLLNGEEEHVRQLRDQAMHRRALWLLRDNASFADTKSFGRGLGCTDRETERLLKKFRALGLLASSLGGSKKRVQPIALNQSESAKALMQQMYFDPSFGIAHHLETAAAHDGEVGSMTAKSHKRPREEADAELPPSKRPLPYASSAPFIDGNELNTPKSSRTLQPILRQE</sequence>
<evidence type="ECO:0000313" key="8">
    <source>
        <dbReference type="EMBL" id="KAF1845444.1"/>
    </source>
</evidence>
<keyword evidence="8" id="KW-0238">DNA-binding</keyword>
<reference evidence="8" key="1">
    <citation type="submission" date="2020-01" db="EMBL/GenBank/DDBJ databases">
        <authorList>
            <consortium name="DOE Joint Genome Institute"/>
            <person name="Haridas S."/>
            <person name="Albert R."/>
            <person name="Binder M."/>
            <person name="Bloem J."/>
            <person name="Labutti K."/>
            <person name="Salamov A."/>
            <person name="Andreopoulos B."/>
            <person name="Baker S.E."/>
            <person name="Barry K."/>
            <person name="Bills G."/>
            <person name="Bluhm B.H."/>
            <person name="Cannon C."/>
            <person name="Castanera R."/>
            <person name="Culley D.E."/>
            <person name="Daum C."/>
            <person name="Ezra D."/>
            <person name="Gonzalez J.B."/>
            <person name="Henrissat B."/>
            <person name="Kuo A."/>
            <person name="Liang C."/>
            <person name="Lipzen A."/>
            <person name="Lutzoni F."/>
            <person name="Magnuson J."/>
            <person name="Mondo S."/>
            <person name="Nolan M."/>
            <person name="Ohm R."/>
            <person name="Pangilinan J."/>
            <person name="Park H.-J."/>
            <person name="Ramirez L."/>
            <person name="Alfaro M."/>
            <person name="Sun H."/>
            <person name="Tritt A."/>
            <person name="Yoshinaga Y."/>
            <person name="Zwiers L.-H."/>
            <person name="Turgeon B.G."/>
            <person name="Goodwin S.B."/>
            <person name="Spatafora J.W."/>
            <person name="Crous P.W."/>
            <person name="Grigoriev I.V."/>
        </authorList>
    </citation>
    <scope>NUCLEOTIDE SEQUENCE</scope>
    <source>
        <strain evidence="8">CBS 394.84</strain>
    </source>
</reference>
<feature type="domain" description="HORMA" evidence="7">
    <location>
        <begin position="67"/>
        <end position="298"/>
    </location>
</feature>
<dbReference type="GO" id="GO:0007130">
    <property type="term" value="P:synaptonemal complex assembly"/>
    <property type="evidence" value="ECO:0007669"/>
    <property type="project" value="TreeGrafter"/>
</dbReference>
<dbReference type="Pfam" id="PF02301">
    <property type="entry name" value="HORMA"/>
    <property type="match status" value="1"/>
</dbReference>
<keyword evidence="9" id="KW-1185">Reference proteome</keyword>
<dbReference type="RefSeq" id="XP_040788007.1">
    <property type="nucleotide sequence ID" value="XM_040937827.1"/>
</dbReference>
<accession>A0A9P4GHA8</accession>
<protein>
    <submittedName>
        <fullName evidence="8">DNA-binding protein</fullName>
    </submittedName>
</protein>
<evidence type="ECO:0000259" key="7">
    <source>
        <dbReference type="PROSITE" id="PS50815"/>
    </source>
</evidence>
<dbReference type="GO" id="GO:0005694">
    <property type="term" value="C:chromosome"/>
    <property type="evidence" value="ECO:0007669"/>
    <property type="project" value="UniProtKB-SubCell"/>
</dbReference>
<dbReference type="Gene3D" id="3.30.40.10">
    <property type="entry name" value="Zinc/RING finger domain, C3HC4 (zinc finger)"/>
    <property type="match status" value="1"/>
</dbReference>
<feature type="region of interest" description="Disordered" evidence="6">
    <location>
        <begin position="634"/>
        <end position="695"/>
    </location>
</feature>
<feature type="compositionally biased region" description="Low complexity" evidence="6">
    <location>
        <begin position="375"/>
        <end position="387"/>
    </location>
</feature>
<feature type="region of interest" description="Disordered" evidence="6">
    <location>
        <begin position="1"/>
        <end position="62"/>
    </location>
</feature>
<keyword evidence="3" id="KW-0158">Chromosome</keyword>
<evidence type="ECO:0000256" key="4">
    <source>
        <dbReference type="ARBA" id="ARBA00023242"/>
    </source>
</evidence>
<feature type="compositionally biased region" description="Polar residues" evidence="6">
    <location>
        <begin position="678"/>
        <end position="688"/>
    </location>
</feature>
<evidence type="ECO:0000256" key="6">
    <source>
        <dbReference type="SAM" id="MobiDB-lite"/>
    </source>
</evidence>
<name>A0A9P4GHA8_9PLEO</name>
<organism evidence="8 9">
    <name type="scientific">Cucurbitaria berberidis CBS 394.84</name>
    <dbReference type="NCBI Taxonomy" id="1168544"/>
    <lineage>
        <taxon>Eukaryota</taxon>
        <taxon>Fungi</taxon>
        <taxon>Dikarya</taxon>
        <taxon>Ascomycota</taxon>
        <taxon>Pezizomycotina</taxon>
        <taxon>Dothideomycetes</taxon>
        <taxon>Pleosporomycetidae</taxon>
        <taxon>Pleosporales</taxon>
        <taxon>Pleosporineae</taxon>
        <taxon>Cucurbitariaceae</taxon>
        <taxon>Cucurbitaria</taxon>
    </lineage>
</organism>
<evidence type="ECO:0000256" key="3">
    <source>
        <dbReference type="ARBA" id="ARBA00022454"/>
    </source>
</evidence>
<keyword evidence="4" id="KW-0539">Nucleus</keyword>
<dbReference type="PANTHER" id="PTHR48225:SF7">
    <property type="entry name" value="MEIOSIS-SPECIFIC PROTEIN HOP1"/>
    <property type="match status" value="1"/>
</dbReference>
<feature type="compositionally biased region" description="Low complexity" evidence="6">
    <location>
        <begin position="43"/>
        <end position="62"/>
    </location>
</feature>
<dbReference type="GO" id="GO:0051598">
    <property type="term" value="P:meiotic recombination checkpoint signaling"/>
    <property type="evidence" value="ECO:0007669"/>
    <property type="project" value="TreeGrafter"/>
</dbReference>
<dbReference type="EMBL" id="ML976616">
    <property type="protein sequence ID" value="KAF1845444.1"/>
    <property type="molecule type" value="Genomic_DNA"/>
</dbReference>
<dbReference type="GO" id="GO:0003677">
    <property type="term" value="F:DNA binding"/>
    <property type="evidence" value="ECO:0007669"/>
    <property type="project" value="UniProtKB-KW"/>
</dbReference>
<dbReference type="OrthoDB" id="1928087at2759"/>
<evidence type="ECO:0000256" key="5">
    <source>
        <dbReference type="ARBA" id="ARBA00023254"/>
    </source>
</evidence>